<dbReference type="InterPro" id="IPR005373">
    <property type="entry name" value="PHAF1"/>
</dbReference>
<dbReference type="Pfam" id="PF03676">
    <property type="entry name" value="PHAF1"/>
    <property type="match status" value="1"/>
</dbReference>
<comment type="similarity">
    <text evidence="1">Belongs to the PHAF1 family.</text>
</comment>
<dbReference type="OrthoDB" id="411211at2759"/>
<accession>L8HGM1</accession>
<feature type="compositionally biased region" description="Low complexity" evidence="2">
    <location>
        <begin position="436"/>
        <end position="448"/>
    </location>
</feature>
<proteinExistence type="inferred from homology"/>
<keyword evidence="4" id="KW-1185">Reference proteome</keyword>
<feature type="compositionally biased region" description="Acidic residues" evidence="2">
    <location>
        <begin position="339"/>
        <end position="355"/>
    </location>
</feature>
<sequence>MLDVEVIPGKSVGEFKIGMPISSAIAHIQKNYKTISAVELKYCEEDLLNTYLLIDLNEEGLLLRFEPRTQRLHSIEVYDLTRVVLRYCGVAFSGPDTLPTFVLIYGRFGPSFPGEYNRDRQTYCLDYPGVTFTFPIPNKWKHFDEAELPIEFSDGTTPTAARMVVYHGEKRDTTIPPLDLKEDYFEELRVHAAHGIKFMRRGCRLDFQSTAQDVLTELGRPDRTFYKHEDKMRIHSGDQAIIGAGCEDYFYNYFKLGLDILFDMRTHVVKKFILHTNFPCHNDFNIYNKCNFKLFFGSPEEIETTSESEGTETEDKSGSEEAQFDELEPEERPKMPALADDEDDDGEGDEEEEEAAAAHAAAAAAAANGSNGRKKNRNRRKKGKGKATGPAALHNEDEDEEPEEEHAHVGASPKGEEDEDEEPLVKKGSSNKWRTRATAGTATTTRRW</sequence>
<dbReference type="GeneID" id="14925415"/>
<gene>
    <name evidence="3" type="ORF">ACA1_085930</name>
</gene>
<organism evidence="3 4">
    <name type="scientific">Acanthamoeba castellanii (strain ATCC 30010 / Neff)</name>
    <dbReference type="NCBI Taxonomy" id="1257118"/>
    <lineage>
        <taxon>Eukaryota</taxon>
        <taxon>Amoebozoa</taxon>
        <taxon>Discosea</taxon>
        <taxon>Longamoebia</taxon>
        <taxon>Centramoebida</taxon>
        <taxon>Acanthamoebidae</taxon>
        <taxon>Acanthamoeba</taxon>
    </lineage>
</organism>
<dbReference type="PANTHER" id="PTHR13465">
    <property type="entry name" value="UPF0183 PROTEIN"/>
    <property type="match status" value="1"/>
</dbReference>
<dbReference type="OMA" id="ANGTNIM"/>
<dbReference type="RefSeq" id="XP_004354537.1">
    <property type="nucleotide sequence ID" value="XM_004354485.1"/>
</dbReference>
<dbReference type="PANTHER" id="PTHR13465:SF2">
    <property type="entry name" value="PHAGOSOME ASSEMBLY FACTOR 1"/>
    <property type="match status" value="1"/>
</dbReference>
<feature type="compositionally biased region" description="Low complexity" evidence="2">
    <location>
        <begin position="357"/>
        <end position="371"/>
    </location>
</feature>
<dbReference type="Proteomes" id="UP000011083">
    <property type="component" value="Unassembled WGS sequence"/>
</dbReference>
<evidence type="ECO:0000256" key="1">
    <source>
        <dbReference type="ARBA" id="ARBA00024339"/>
    </source>
</evidence>
<evidence type="ECO:0000313" key="4">
    <source>
        <dbReference type="Proteomes" id="UP000011083"/>
    </source>
</evidence>
<dbReference type="VEuPathDB" id="AmoebaDB:ACA1_085930"/>
<dbReference type="EMBL" id="KB007826">
    <property type="protein sequence ID" value="ELR24392.1"/>
    <property type="molecule type" value="Genomic_DNA"/>
</dbReference>
<evidence type="ECO:0000313" key="3">
    <source>
        <dbReference type="EMBL" id="ELR24392.1"/>
    </source>
</evidence>
<dbReference type="InterPro" id="IPR039156">
    <property type="entry name" value="PHAF1/BROMI"/>
</dbReference>
<feature type="compositionally biased region" description="Acidic residues" evidence="2">
    <location>
        <begin position="301"/>
        <end position="312"/>
    </location>
</feature>
<reference evidence="3 4" key="1">
    <citation type="journal article" date="2013" name="Genome Biol.">
        <title>Genome of Acanthamoeba castellanii highlights extensive lateral gene transfer and early evolution of tyrosine kinase signaling.</title>
        <authorList>
            <person name="Clarke M."/>
            <person name="Lohan A.J."/>
            <person name="Liu B."/>
            <person name="Lagkouvardos I."/>
            <person name="Roy S."/>
            <person name="Zafar N."/>
            <person name="Bertelli C."/>
            <person name="Schilde C."/>
            <person name="Kianianmomeni A."/>
            <person name="Burglin T.R."/>
            <person name="Frech C."/>
            <person name="Turcotte B."/>
            <person name="Kopec K.O."/>
            <person name="Synnott J.M."/>
            <person name="Choo C."/>
            <person name="Paponov I."/>
            <person name="Finkler A."/>
            <person name="Soon Heng Tan C."/>
            <person name="Hutchins A.P."/>
            <person name="Weinmeier T."/>
            <person name="Rattei T."/>
            <person name="Chu J.S."/>
            <person name="Gimenez G."/>
            <person name="Irimia M."/>
            <person name="Rigden D.J."/>
            <person name="Fitzpatrick D.A."/>
            <person name="Lorenzo-Morales J."/>
            <person name="Bateman A."/>
            <person name="Chiu C.H."/>
            <person name="Tang P."/>
            <person name="Hegemann P."/>
            <person name="Fromm H."/>
            <person name="Raoult D."/>
            <person name="Greub G."/>
            <person name="Miranda-Saavedra D."/>
            <person name="Chen N."/>
            <person name="Nash P."/>
            <person name="Ginger M.L."/>
            <person name="Horn M."/>
            <person name="Schaap P."/>
            <person name="Caler L."/>
            <person name="Loftus B."/>
        </authorList>
    </citation>
    <scope>NUCLEOTIDE SEQUENCE [LARGE SCALE GENOMIC DNA]</scope>
    <source>
        <strain evidence="3 4">Neff</strain>
    </source>
</reference>
<dbReference type="AlphaFoldDB" id="L8HGM1"/>
<feature type="non-terminal residue" evidence="3">
    <location>
        <position position="1"/>
    </location>
</feature>
<feature type="compositionally biased region" description="Basic residues" evidence="2">
    <location>
        <begin position="372"/>
        <end position="385"/>
    </location>
</feature>
<protein>
    <submittedName>
        <fullName evidence="3">Lin-10, putative</fullName>
    </submittedName>
</protein>
<name>L8HGM1_ACACF</name>
<dbReference type="KEGG" id="acan:ACA1_085930"/>
<evidence type="ECO:0000256" key="2">
    <source>
        <dbReference type="SAM" id="MobiDB-lite"/>
    </source>
</evidence>
<feature type="region of interest" description="Disordered" evidence="2">
    <location>
        <begin position="301"/>
        <end position="448"/>
    </location>
</feature>